<dbReference type="SUPFAM" id="SSF55681">
    <property type="entry name" value="Class II aaRS and biotin synthetases"/>
    <property type="match status" value="1"/>
</dbReference>
<evidence type="ECO:0000256" key="2">
    <source>
        <dbReference type="ARBA" id="ARBA00011209"/>
    </source>
</evidence>
<dbReference type="InterPro" id="IPR041616">
    <property type="entry name" value="PheRS_beta_core"/>
</dbReference>
<name>A0A2G9XCD6_UNCKA</name>
<dbReference type="SUPFAM" id="SSF46955">
    <property type="entry name" value="Putative DNA-binding domain"/>
    <property type="match status" value="2"/>
</dbReference>
<dbReference type="GO" id="GO:0003723">
    <property type="term" value="F:RNA binding"/>
    <property type="evidence" value="ECO:0007669"/>
    <property type="project" value="InterPro"/>
</dbReference>
<dbReference type="AlphaFoldDB" id="A0A2G9XCD6"/>
<dbReference type="SUPFAM" id="SSF54991">
    <property type="entry name" value="Anticodon-binding domain of PheRS"/>
    <property type="match status" value="1"/>
</dbReference>
<comment type="caution">
    <text evidence="14">The sequence shown here is derived from an EMBL/GenBank/DDBJ whole genome shotgun (WGS) entry which is preliminary data.</text>
</comment>
<feature type="domain" description="B5" evidence="13">
    <location>
        <begin position="293"/>
        <end position="368"/>
    </location>
</feature>
<sequence>MKIPLSWVKEFTRIRIDITPQNLCELLSAKLSEVETLKTSKSNDKIIEIENKALTHRGDCFSIEGIAREISAITNSSFKLPDYKTGNIPIVKDIQIHIENPKDCPRYIAVKIRNLKVESSPKEIQTRLLDCGLRPINNIVDFTNYAMLETGQPLHAFDASKLGKKEKYRLGVRRGKKGEVLTTLDGVRRPLSENNVVITNNNKPIAIAGIMGGKDTEVDEKTTEIILEAANFNNFVTRESSRKLNLRTEASGRFEKNISPDIAERGLGKFLSLLNKYESGKVAGLSEKYVQTPLPRTIELTLDFINKTLGTNLNEKEATNILALLGFTIKKEGPTLTVSIPFFRRDVSIKEDLLEEIARIYGYEKIAPKLPSKEISPTMLDFKLEFIRQIKALATVLGYSEVYNYSFVGEELYQKVNLRIENLIELINPISPQLKFMRNNLLPNMYEKVELNKKNFSQFKLFEVGKELHKKARGLPEEIYTLCAAYYDANQPDYETLYRKAKGDMEILLSNFINLEGDINPIFSAQHLIIYKINLENLYEKHIKYKKEIKDVSSYPPIIEDFSFYVKKESRVGDIIKKIRNINTLIRDIELKDIYKEKDNKSITLTVVYQSPQRPLSDKDVAPIRKQIIKLLEEGLGLTVRK</sequence>
<dbReference type="InterPro" id="IPR045864">
    <property type="entry name" value="aa-tRNA-synth_II/BPL/LPL"/>
</dbReference>
<dbReference type="GO" id="GO:0009328">
    <property type="term" value="C:phenylalanine-tRNA ligase complex"/>
    <property type="evidence" value="ECO:0007669"/>
    <property type="project" value="TreeGrafter"/>
</dbReference>
<dbReference type="SUPFAM" id="SSF56037">
    <property type="entry name" value="PheT/TilS domain"/>
    <property type="match status" value="1"/>
</dbReference>
<dbReference type="Gene3D" id="3.30.56.10">
    <property type="match status" value="2"/>
</dbReference>
<dbReference type="PANTHER" id="PTHR10947">
    <property type="entry name" value="PHENYLALANYL-TRNA SYNTHETASE BETA CHAIN AND LEUCINE-RICH REPEAT-CONTAINING PROTEIN 47"/>
    <property type="match status" value="1"/>
</dbReference>
<evidence type="ECO:0000259" key="13">
    <source>
        <dbReference type="PROSITE" id="PS51483"/>
    </source>
</evidence>
<evidence type="ECO:0000313" key="15">
    <source>
        <dbReference type="Proteomes" id="UP000231388"/>
    </source>
</evidence>
<dbReference type="NCBIfam" id="TIGR00472">
    <property type="entry name" value="pheT_bact"/>
    <property type="match status" value="1"/>
</dbReference>
<comment type="similarity">
    <text evidence="1 11">Belongs to the phenylalanyl-tRNA synthetase beta subunit family. Type 1 subfamily.</text>
</comment>
<keyword evidence="7 11" id="KW-0460">Magnesium</keyword>
<dbReference type="HAMAP" id="MF_00283">
    <property type="entry name" value="Phe_tRNA_synth_beta1"/>
    <property type="match status" value="1"/>
</dbReference>
<evidence type="ECO:0000256" key="8">
    <source>
        <dbReference type="ARBA" id="ARBA00022917"/>
    </source>
</evidence>
<dbReference type="InterPro" id="IPR036690">
    <property type="entry name" value="Fdx_antiC-bd_sf"/>
</dbReference>
<proteinExistence type="inferred from homology"/>
<evidence type="ECO:0000313" key="14">
    <source>
        <dbReference type="EMBL" id="PIP04658.1"/>
    </source>
</evidence>
<feature type="binding site" evidence="11">
    <location>
        <position position="346"/>
    </location>
    <ligand>
        <name>Mg(2+)</name>
        <dbReference type="ChEBI" id="CHEBI:18420"/>
        <note>shared with alpha subunit</note>
    </ligand>
</feature>
<dbReference type="Gene3D" id="3.30.930.10">
    <property type="entry name" value="Bira Bifunctional Protein, Domain 2"/>
    <property type="match status" value="1"/>
</dbReference>
<evidence type="ECO:0000256" key="3">
    <source>
        <dbReference type="ARBA" id="ARBA00022598"/>
    </source>
</evidence>
<evidence type="ECO:0000256" key="5">
    <source>
        <dbReference type="ARBA" id="ARBA00022741"/>
    </source>
</evidence>
<dbReference type="PROSITE" id="PS51483">
    <property type="entry name" value="B5"/>
    <property type="match status" value="1"/>
</dbReference>
<gene>
    <name evidence="11 14" type="primary">pheT</name>
    <name evidence="14" type="ORF">COX53_01450</name>
</gene>
<feature type="domain" description="FDX-ACB" evidence="12">
    <location>
        <begin position="553"/>
        <end position="641"/>
    </location>
</feature>
<dbReference type="InterPro" id="IPR005121">
    <property type="entry name" value="Fdx_antiC-bd"/>
</dbReference>
<dbReference type="Proteomes" id="UP000231388">
    <property type="component" value="Unassembled WGS sequence"/>
</dbReference>
<evidence type="ECO:0000256" key="7">
    <source>
        <dbReference type="ARBA" id="ARBA00022842"/>
    </source>
</evidence>
<feature type="binding site" evidence="11">
    <location>
        <position position="356"/>
    </location>
    <ligand>
        <name>Mg(2+)</name>
        <dbReference type="ChEBI" id="CHEBI:18420"/>
        <note>shared with alpha subunit</note>
    </ligand>
</feature>
<organism evidence="14 15">
    <name type="scientific">candidate division WWE3 bacterium CG23_combo_of_CG06-09_8_20_14_all_40_14</name>
    <dbReference type="NCBI Taxonomy" id="1975095"/>
    <lineage>
        <taxon>Bacteria</taxon>
        <taxon>Katanobacteria</taxon>
    </lineage>
</organism>
<dbReference type="GO" id="GO:0004826">
    <property type="term" value="F:phenylalanine-tRNA ligase activity"/>
    <property type="evidence" value="ECO:0007669"/>
    <property type="project" value="UniProtKB-UniRule"/>
</dbReference>
<evidence type="ECO:0000256" key="11">
    <source>
        <dbReference type="HAMAP-Rule" id="MF_00283"/>
    </source>
</evidence>
<evidence type="ECO:0000256" key="9">
    <source>
        <dbReference type="ARBA" id="ARBA00023146"/>
    </source>
</evidence>
<keyword evidence="8 11" id="KW-0648">Protein biosynthesis</keyword>
<dbReference type="EC" id="6.1.1.20" evidence="11"/>
<keyword evidence="11" id="KW-0963">Cytoplasm</keyword>
<evidence type="ECO:0000256" key="6">
    <source>
        <dbReference type="ARBA" id="ARBA00022840"/>
    </source>
</evidence>
<dbReference type="SMART" id="SM00873">
    <property type="entry name" value="B3_4"/>
    <property type="match status" value="1"/>
</dbReference>
<dbReference type="Pfam" id="PF03484">
    <property type="entry name" value="B5"/>
    <property type="match status" value="1"/>
</dbReference>
<evidence type="ECO:0000259" key="12">
    <source>
        <dbReference type="PROSITE" id="PS51447"/>
    </source>
</evidence>
<dbReference type="Gene3D" id="3.30.70.380">
    <property type="entry name" value="Ferrodoxin-fold anticodon-binding domain"/>
    <property type="match status" value="1"/>
</dbReference>
<comment type="subcellular location">
    <subcellularLocation>
        <location evidence="11">Cytoplasm</location>
    </subcellularLocation>
</comment>
<dbReference type="PANTHER" id="PTHR10947:SF0">
    <property type="entry name" value="PHENYLALANINE--TRNA LIGASE BETA SUBUNIT"/>
    <property type="match status" value="1"/>
</dbReference>
<comment type="catalytic activity">
    <reaction evidence="10 11">
        <text>tRNA(Phe) + L-phenylalanine + ATP = L-phenylalanyl-tRNA(Phe) + AMP + diphosphate + H(+)</text>
        <dbReference type="Rhea" id="RHEA:19413"/>
        <dbReference type="Rhea" id="RHEA-COMP:9668"/>
        <dbReference type="Rhea" id="RHEA-COMP:9699"/>
        <dbReference type="ChEBI" id="CHEBI:15378"/>
        <dbReference type="ChEBI" id="CHEBI:30616"/>
        <dbReference type="ChEBI" id="CHEBI:33019"/>
        <dbReference type="ChEBI" id="CHEBI:58095"/>
        <dbReference type="ChEBI" id="CHEBI:78442"/>
        <dbReference type="ChEBI" id="CHEBI:78531"/>
        <dbReference type="ChEBI" id="CHEBI:456215"/>
        <dbReference type="EC" id="6.1.1.20"/>
    </reaction>
</comment>
<dbReference type="PROSITE" id="PS51447">
    <property type="entry name" value="FDX_ACB"/>
    <property type="match status" value="1"/>
</dbReference>
<dbReference type="InterPro" id="IPR045060">
    <property type="entry name" value="Phe-tRNA-ligase_IIc_bsu"/>
</dbReference>
<dbReference type="Gene3D" id="3.50.40.10">
    <property type="entry name" value="Phenylalanyl-trna Synthetase, Chain B, domain 3"/>
    <property type="match status" value="1"/>
</dbReference>
<evidence type="ECO:0000256" key="10">
    <source>
        <dbReference type="ARBA" id="ARBA00049255"/>
    </source>
</evidence>
<feature type="binding site" evidence="11">
    <location>
        <position position="352"/>
    </location>
    <ligand>
        <name>Mg(2+)</name>
        <dbReference type="ChEBI" id="CHEBI:18420"/>
        <note>shared with alpha subunit</note>
    </ligand>
</feature>
<dbReference type="InterPro" id="IPR005146">
    <property type="entry name" value="B3/B4_tRNA-bd"/>
</dbReference>
<dbReference type="SMART" id="SM00896">
    <property type="entry name" value="FDX-ACB"/>
    <property type="match status" value="1"/>
</dbReference>
<dbReference type="EMBL" id="PCQY01000018">
    <property type="protein sequence ID" value="PIP04658.1"/>
    <property type="molecule type" value="Genomic_DNA"/>
</dbReference>
<dbReference type="InterPro" id="IPR020825">
    <property type="entry name" value="Phe-tRNA_synthase-like_B3/B4"/>
</dbReference>
<keyword evidence="3 11" id="KW-0436">Ligase</keyword>
<dbReference type="InterPro" id="IPR004532">
    <property type="entry name" value="Phe-tRNA-ligase_IIc_bsu_bact"/>
</dbReference>
<keyword evidence="4 11" id="KW-0479">Metal-binding</keyword>
<feature type="binding site" evidence="11">
    <location>
        <position position="355"/>
    </location>
    <ligand>
        <name>Mg(2+)</name>
        <dbReference type="ChEBI" id="CHEBI:18420"/>
        <note>shared with alpha subunit</note>
    </ligand>
</feature>
<dbReference type="Pfam" id="PF03483">
    <property type="entry name" value="B3_4"/>
    <property type="match status" value="1"/>
</dbReference>
<evidence type="ECO:0000256" key="4">
    <source>
        <dbReference type="ARBA" id="ARBA00022723"/>
    </source>
</evidence>
<evidence type="ECO:0000256" key="1">
    <source>
        <dbReference type="ARBA" id="ARBA00008653"/>
    </source>
</evidence>
<dbReference type="GO" id="GO:0000287">
    <property type="term" value="F:magnesium ion binding"/>
    <property type="evidence" value="ECO:0007669"/>
    <property type="project" value="UniProtKB-UniRule"/>
</dbReference>
<dbReference type="InterPro" id="IPR009061">
    <property type="entry name" value="DNA-bd_dom_put_sf"/>
</dbReference>
<keyword evidence="5 11" id="KW-0547">Nucleotide-binding</keyword>
<accession>A0A2G9XCD6</accession>
<dbReference type="InterPro" id="IPR005147">
    <property type="entry name" value="tRNA_synthase_B5-dom"/>
</dbReference>
<protein>
    <recommendedName>
        <fullName evidence="11">Phenylalanine--tRNA ligase beta subunit</fullName>
        <ecNumber evidence="11">6.1.1.20</ecNumber>
    </recommendedName>
    <alternativeName>
        <fullName evidence="11">Phenylalanyl-tRNA synthetase beta subunit</fullName>
        <shortName evidence="11">PheRS</shortName>
    </alternativeName>
</protein>
<comment type="subunit">
    <text evidence="2 11">Tetramer of two alpha and two beta subunits.</text>
</comment>
<dbReference type="Pfam" id="PF03147">
    <property type="entry name" value="FDX-ACB"/>
    <property type="match status" value="1"/>
</dbReference>
<reference evidence="14 15" key="1">
    <citation type="submission" date="2017-09" db="EMBL/GenBank/DDBJ databases">
        <title>Depth-based differentiation of microbial function through sediment-hosted aquifers and enrichment of novel symbionts in the deep terrestrial subsurface.</title>
        <authorList>
            <person name="Probst A.J."/>
            <person name="Ladd B."/>
            <person name="Jarett J.K."/>
            <person name="Geller-Mcgrath D.E."/>
            <person name="Sieber C.M."/>
            <person name="Emerson J.B."/>
            <person name="Anantharaman K."/>
            <person name="Thomas B.C."/>
            <person name="Malmstrom R."/>
            <person name="Stieglmeier M."/>
            <person name="Klingl A."/>
            <person name="Woyke T."/>
            <person name="Ryan C.M."/>
            <person name="Banfield J.F."/>
        </authorList>
    </citation>
    <scope>NUCLEOTIDE SEQUENCE [LARGE SCALE GENOMIC DNA]</scope>
    <source>
        <strain evidence="14">CG23_combo_of_CG06-09_8_20_14_all_40_14</strain>
    </source>
</reference>
<dbReference type="GO" id="GO:0006432">
    <property type="term" value="P:phenylalanyl-tRNA aminoacylation"/>
    <property type="evidence" value="ECO:0007669"/>
    <property type="project" value="UniProtKB-UniRule"/>
</dbReference>
<dbReference type="GO" id="GO:0005524">
    <property type="term" value="F:ATP binding"/>
    <property type="evidence" value="ECO:0007669"/>
    <property type="project" value="UniProtKB-UniRule"/>
</dbReference>
<dbReference type="Pfam" id="PF17759">
    <property type="entry name" value="tRNA_synthFbeta"/>
    <property type="match status" value="1"/>
</dbReference>
<keyword evidence="9 11" id="KW-0030">Aminoacyl-tRNA synthetase</keyword>
<dbReference type="SMART" id="SM00874">
    <property type="entry name" value="B5"/>
    <property type="match status" value="1"/>
</dbReference>
<comment type="cofactor">
    <cofactor evidence="11">
        <name>Mg(2+)</name>
        <dbReference type="ChEBI" id="CHEBI:18420"/>
    </cofactor>
    <text evidence="11">Binds 2 magnesium ions per tetramer.</text>
</comment>
<keyword evidence="6 11" id="KW-0067">ATP-binding</keyword>